<name>A0ABV6QZW2_9CAUL</name>
<accession>A0ABV6QZW2</accession>
<proteinExistence type="predicted"/>
<sequence>MEALRLILLICLAAAALTTGVLALGWWMEPARRLRRAMDKAIGRVAEAEAFAPAEGKAAALDFSSGQALVLWDRGAEGLVYPFEEVDGAELIVDGCVVARVRRGEQRRELDVMAPDASQVVMRLIFADARHPEFELSLYDVRVPVEPSTPPEALRLGRRWLSHVEALTKQG</sequence>
<gene>
    <name evidence="1" type="ORF">ACFFGE_03315</name>
</gene>
<evidence type="ECO:0000313" key="2">
    <source>
        <dbReference type="Proteomes" id="UP001589906"/>
    </source>
</evidence>
<reference evidence="1 2" key="1">
    <citation type="submission" date="2024-09" db="EMBL/GenBank/DDBJ databases">
        <authorList>
            <person name="Sun Q."/>
            <person name="Mori K."/>
        </authorList>
    </citation>
    <scope>NUCLEOTIDE SEQUENCE [LARGE SCALE GENOMIC DNA]</scope>
    <source>
        <strain evidence="1 2">NCAIM B.02621</strain>
    </source>
</reference>
<dbReference type="RefSeq" id="WP_376834269.1">
    <property type="nucleotide sequence ID" value="NZ_JBHLSW010000003.1"/>
</dbReference>
<dbReference type="EMBL" id="JBHLSW010000003">
    <property type="protein sequence ID" value="MFC0632905.1"/>
    <property type="molecule type" value="Genomic_DNA"/>
</dbReference>
<evidence type="ECO:0000313" key="1">
    <source>
        <dbReference type="EMBL" id="MFC0632905.1"/>
    </source>
</evidence>
<keyword evidence="2" id="KW-1185">Reference proteome</keyword>
<organism evidence="1 2">
    <name type="scientific">Brevundimonas balnearis</name>
    <dbReference type="NCBI Taxonomy" id="1572858"/>
    <lineage>
        <taxon>Bacteria</taxon>
        <taxon>Pseudomonadati</taxon>
        <taxon>Pseudomonadota</taxon>
        <taxon>Alphaproteobacteria</taxon>
        <taxon>Caulobacterales</taxon>
        <taxon>Caulobacteraceae</taxon>
        <taxon>Brevundimonas</taxon>
    </lineage>
</organism>
<dbReference type="Proteomes" id="UP001589906">
    <property type="component" value="Unassembled WGS sequence"/>
</dbReference>
<comment type="caution">
    <text evidence="1">The sequence shown here is derived from an EMBL/GenBank/DDBJ whole genome shotgun (WGS) entry which is preliminary data.</text>
</comment>
<protein>
    <submittedName>
        <fullName evidence="1">Uncharacterized protein</fullName>
    </submittedName>
</protein>